<keyword evidence="3" id="KW-1185">Reference proteome</keyword>
<name>A0A0V0RS49_9BILA</name>
<dbReference type="Proteomes" id="UP000054630">
    <property type="component" value="Unassembled WGS sequence"/>
</dbReference>
<evidence type="ECO:0000256" key="1">
    <source>
        <dbReference type="SAM" id="SignalP"/>
    </source>
</evidence>
<dbReference type="AlphaFoldDB" id="A0A0V0RS49"/>
<reference evidence="2 3" key="1">
    <citation type="submission" date="2015-01" db="EMBL/GenBank/DDBJ databases">
        <title>Evolution of Trichinella species and genotypes.</title>
        <authorList>
            <person name="Korhonen P.K."/>
            <person name="Edoardo P."/>
            <person name="Giuseppe L.R."/>
            <person name="Gasser R.B."/>
        </authorList>
    </citation>
    <scope>NUCLEOTIDE SEQUENCE [LARGE SCALE GENOMIC DNA]</scope>
    <source>
        <strain evidence="2">ISS37</strain>
    </source>
</reference>
<gene>
    <name evidence="2" type="ORF">T07_6323</name>
</gene>
<dbReference type="EMBL" id="JYDL01000090">
    <property type="protein sequence ID" value="KRX17293.1"/>
    <property type="molecule type" value="Genomic_DNA"/>
</dbReference>
<sequence length="199" mass="22970">MKQLLLLVWFGCKLVGGVTRYNNSVNVMETAGKDDVGHDLKLPLLACFLNQLVKVELRAMVDKGVEEHPSDSIAWLFYCDRFCWHLLISFAPNQNFIVSSERRDYGQKLRFHRFISLQNRKLSFKFGQKRMHNNVAEYFSVDRKAANISMQCACQHLDVERVAASSCQEISFNYCISTDNKKDNSNLSNKQQQETMEMG</sequence>
<proteinExistence type="predicted"/>
<accession>A0A0V0RS49</accession>
<evidence type="ECO:0000313" key="2">
    <source>
        <dbReference type="EMBL" id="KRX17293.1"/>
    </source>
</evidence>
<evidence type="ECO:0008006" key="4">
    <source>
        <dbReference type="Google" id="ProtNLM"/>
    </source>
</evidence>
<protein>
    <recommendedName>
        <fullName evidence="4">Secreted protein</fullName>
    </recommendedName>
</protein>
<comment type="caution">
    <text evidence="2">The sequence shown here is derived from an EMBL/GenBank/DDBJ whole genome shotgun (WGS) entry which is preliminary data.</text>
</comment>
<organism evidence="2 3">
    <name type="scientific">Trichinella nelsoni</name>
    <dbReference type="NCBI Taxonomy" id="6336"/>
    <lineage>
        <taxon>Eukaryota</taxon>
        <taxon>Metazoa</taxon>
        <taxon>Ecdysozoa</taxon>
        <taxon>Nematoda</taxon>
        <taxon>Enoplea</taxon>
        <taxon>Dorylaimia</taxon>
        <taxon>Trichinellida</taxon>
        <taxon>Trichinellidae</taxon>
        <taxon>Trichinella</taxon>
    </lineage>
</organism>
<feature type="signal peptide" evidence="1">
    <location>
        <begin position="1"/>
        <end position="19"/>
    </location>
</feature>
<evidence type="ECO:0000313" key="3">
    <source>
        <dbReference type="Proteomes" id="UP000054630"/>
    </source>
</evidence>
<feature type="chain" id="PRO_5006868206" description="Secreted protein" evidence="1">
    <location>
        <begin position="20"/>
        <end position="199"/>
    </location>
</feature>
<keyword evidence="1" id="KW-0732">Signal</keyword>
<dbReference type="OrthoDB" id="10542404at2759"/>